<evidence type="ECO:0008006" key="5">
    <source>
        <dbReference type="Google" id="ProtNLM"/>
    </source>
</evidence>
<evidence type="ECO:0000256" key="2">
    <source>
        <dbReference type="SAM" id="MobiDB-lite"/>
    </source>
</evidence>
<keyword evidence="4" id="KW-1185">Reference proteome</keyword>
<evidence type="ECO:0000313" key="4">
    <source>
        <dbReference type="Proteomes" id="UP000019373"/>
    </source>
</evidence>
<keyword evidence="1" id="KW-0378">Hydrolase</keyword>
<gene>
    <name evidence="3" type="ORF">EPUS_06056</name>
</gene>
<dbReference type="RefSeq" id="XP_007801936.1">
    <property type="nucleotide sequence ID" value="XM_007803745.1"/>
</dbReference>
<dbReference type="Proteomes" id="UP000019373">
    <property type="component" value="Unassembled WGS sequence"/>
</dbReference>
<dbReference type="PANTHER" id="PTHR11113:SF14">
    <property type="entry name" value="N-ACETYLGLUCOSAMINE-6-PHOSPHATE DEACETYLASE"/>
    <property type="match status" value="1"/>
</dbReference>
<dbReference type="OMA" id="ANAFHDI"/>
<organism evidence="3 4">
    <name type="scientific">Endocarpon pusillum (strain Z07020 / HMAS-L-300199)</name>
    <name type="common">Lichen-forming fungus</name>
    <dbReference type="NCBI Taxonomy" id="1263415"/>
    <lineage>
        <taxon>Eukaryota</taxon>
        <taxon>Fungi</taxon>
        <taxon>Dikarya</taxon>
        <taxon>Ascomycota</taxon>
        <taxon>Pezizomycotina</taxon>
        <taxon>Eurotiomycetes</taxon>
        <taxon>Chaetothyriomycetidae</taxon>
        <taxon>Verrucariales</taxon>
        <taxon>Verrucariaceae</taxon>
        <taxon>Endocarpon</taxon>
    </lineage>
</organism>
<dbReference type="eggNOG" id="KOG3892">
    <property type="taxonomic scope" value="Eukaryota"/>
</dbReference>
<feature type="compositionally biased region" description="Basic residues" evidence="2">
    <location>
        <begin position="179"/>
        <end position="189"/>
    </location>
</feature>
<name>U1G520_ENDPU</name>
<dbReference type="HOGENOM" id="CLU_1434432_0_0_1"/>
<dbReference type="GeneID" id="19241003"/>
<dbReference type="AlphaFoldDB" id="U1G520"/>
<evidence type="ECO:0000313" key="3">
    <source>
        <dbReference type="EMBL" id="ERF72427.1"/>
    </source>
</evidence>
<dbReference type="InterPro" id="IPR032466">
    <property type="entry name" value="Metal_Hydrolase"/>
</dbReference>
<dbReference type="OrthoDB" id="10264777at2759"/>
<dbReference type="GO" id="GO:0006046">
    <property type="term" value="P:N-acetylglucosamine catabolic process"/>
    <property type="evidence" value="ECO:0007669"/>
    <property type="project" value="TreeGrafter"/>
</dbReference>
<evidence type="ECO:0000256" key="1">
    <source>
        <dbReference type="ARBA" id="ARBA00022801"/>
    </source>
</evidence>
<dbReference type="SUPFAM" id="SSF51556">
    <property type="entry name" value="Metallo-dependent hydrolases"/>
    <property type="match status" value="1"/>
</dbReference>
<reference evidence="4" key="1">
    <citation type="journal article" date="2014" name="BMC Genomics">
        <title>Genome characteristics reveal the impact of lichenization on lichen-forming fungus Endocarpon pusillum Hedwig (Verrucariales, Ascomycota).</title>
        <authorList>
            <person name="Wang Y.-Y."/>
            <person name="Liu B."/>
            <person name="Zhang X.-Y."/>
            <person name="Zhou Q.-M."/>
            <person name="Zhang T."/>
            <person name="Li H."/>
            <person name="Yu Y.-F."/>
            <person name="Zhang X.-L."/>
            <person name="Hao X.-Y."/>
            <person name="Wang M."/>
            <person name="Wang L."/>
            <person name="Wei J.-C."/>
        </authorList>
    </citation>
    <scope>NUCLEOTIDE SEQUENCE [LARGE SCALE GENOMIC DNA]</scope>
    <source>
        <strain evidence="4">Z07020 / HMAS-L-300199</strain>
    </source>
</reference>
<protein>
    <recommendedName>
        <fullName evidence="5">Amidohydrolase-related domain-containing protein</fullName>
    </recommendedName>
</protein>
<dbReference type="GO" id="GO:0008448">
    <property type="term" value="F:N-acetylglucosamine-6-phosphate deacetylase activity"/>
    <property type="evidence" value="ECO:0007669"/>
    <property type="project" value="TreeGrafter"/>
</dbReference>
<dbReference type="Gene3D" id="3.20.20.140">
    <property type="entry name" value="Metal-dependent hydrolases"/>
    <property type="match status" value="1"/>
</dbReference>
<dbReference type="PANTHER" id="PTHR11113">
    <property type="entry name" value="N-ACETYLGLUCOSAMINE-6-PHOSPHATE DEACETYLASE"/>
    <property type="match status" value="1"/>
</dbReference>
<feature type="region of interest" description="Disordered" evidence="2">
    <location>
        <begin position="168"/>
        <end position="189"/>
    </location>
</feature>
<sequence length="189" mass="20695">MLDEIIDLKGKIFCREFIDVQLNGGYQLDSFARPATYAENLRSHNRLLIHSGVTSYLPSVTSSRPDIYPAVLPYLGPSGYIKIAEEGAESFAAHVEGSFLSSERSGIQNLDVLLKANSFGVLEACCGVENLNIGLNIKRIAAAPELSNMMFLIPELKSRNTVFSIGQTDLHARGPGSNRGRRHYGNSHV</sequence>
<dbReference type="EMBL" id="KE721107">
    <property type="protein sequence ID" value="ERF72427.1"/>
    <property type="molecule type" value="Genomic_DNA"/>
</dbReference>
<accession>U1G520</accession>
<proteinExistence type="predicted"/>